<protein>
    <recommendedName>
        <fullName evidence="4">DUF4136 domain-containing protein</fullName>
    </recommendedName>
</protein>
<dbReference type="OrthoDB" id="5432319at2"/>
<gene>
    <name evidence="2" type="ORF">C8P64_0838</name>
</gene>
<feature type="chain" id="PRO_5015736555" description="DUF4136 domain-containing protein" evidence="1">
    <location>
        <begin position="22"/>
        <end position="213"/>
    </location>
</feature>
<dbReference type="Proteomes" id="UP000244174">
    <property type="component" value="Unassembled WGS sequence"/>
</dbReference>
<organism evidence="2 3">
    <name type="scientific">Christiangramia gaetbulicola</name>
    <dbReference type="NCBI Taxonomy" id="703340"/>
    <lineage>
        <taxon>Bacteria</taxon>
        <taxon>Pseudomonadati</taxon>
        <taxon>Bacteroidota</taxon>
        <taxon>Flavobacteriia</taxon>
        <taxon>Flavobacteriales</taxon>
        <taxon>Flavobacteriaceae</taxon>
        <taxon>Christiangramia</taxon>
    </lineage>
</organism>
<dbReference type="RefSeq" id="WP_108170769.1">
    <property type="nucleotide sequence ID" value="NZ_QBKQ01000001.1"/>
</dbReference>
<reference evidence="2 3" key="1">
    <citation type="submission" date="2018-04" db="EMBL/GenBank/DDBJ databases">
        <title>Genomic Encyclopedia of Archaeal and Bacterial Type Strains, Phase II (KMG-II): from individual species to whole genera.</title>
        <authorList>
            <person name="Goeker M."/>
        </authorList>
    </citation>
    <scope>NUCLEOTIDE SEQUENCE [LARGE SCALE GENOMIC DNA]</scope>
    <source>
        <strain evidence="2 3">DSM 23082</strain>
    </source>
</reference>
<accession>A0A2T6AM22</accession>
<keyword evidence="3" id="KW-1185">Reference proteome</keyword>
<dbReference type="PROSITE" id="PS51257">
    <property type="entry name" value="PROKAR_LIPOPROTEIN"/>
    <property type="match status" value="1"/>
</dbReference>
<evidence type="ECO:0008006" key="4">
    <source>
        <dbReference type="Google" id="ProtNLM"/>
    </source>
</evidence>
<evidence type="ECO:0000313" key="2">
    <source>
        <dbReference type="EMBL" id="PTX44855.1"/>
    </source>
</evidence>
<comment type="caution">
    <text evidence="2">The sequence shown here is derived from an EMBL/GenBank/DDBJ whole genome shotgun (WGS) entry which is preliminary data.</text>
</comment>
<evidence type="ECO:0000313" key="3">
    <source>
        <dbReference type="Proteomes" id="UP000244174"/>
    </source>
</evidence>
<dbReference type="AlphaFoldDB" id="A0A2T6AM22"/>
<keyword evidence="1" id="KW-0732">Signal</keyword>
<evidence type="ECO:0000256" key="1">
    <source>
        <dbReference type="SAM" id="SignalP"/>
    </source>
</evidence>
<feature type="signal peptide" evidence="1">
    <location>
        <begin position="1"/>
        <end position="21"/>
    </location>
</feature>
<dbReference type="EMBL" id="QBKQ01000001">
    <property type="protein sequence ID" value="PTX44855.1"/>
    <property type="molecule type" value="Genomic_DNA"/>
</dbReference>
<sequence length="213" mass="23858">MKTNVLSVLIAIVLFSCGTNTQIVGAWTKDNIAANTSYKKVFIAALTPNTNVQNALENNLASAARERGIEASTSKQTFSTTFTSTNQPTKSEILDKVRAENADAIFTVTLLDKESETRYVPGSTTYYAPMSYGGYYGNFYSYYNTMYPMTYDPGYYKTDKIYYLESNLYDATTEELIWSAQSKTVNPSNIDSFARDYTQAMINELIKDGVLKK</sequence>
<proteinExistence type="predicted"/>
<name>A0A2T6AM22_9FLAO</name>